<accession>A0ABT5C1P0</accession>
<keyword evidence="3" id="KW-1185">Reference proteome</keyword>
<name>A0ABT5C1P0_9BACT</name>
<evidence type="ECO:0000313" key="3">
    <source>
        <dbReference type="Proteomes" id="UP001217485"/>
    </source>
</evidence>
<gene>
    <name evidence="2" type="ORF">POL72_18640</name>
</gene>
<feature type="region of interest" description="Disordered" evidence="1">
    <location>
        <begin position="116"/>
        <end position="144"/>
    </location>
</feature>
<dbReference type="Proteomes" id="UP001217485">
    <property type="component" value="Unassembled WGS sequence"/>
</dbReference>
<reference evidence="2 3" key="1">
    <citation type="submission" date="2023-01" db="EMBL/GenBank/DDBJ databases">
        <title>Minimal conservation of predation-associated metabolite biosynthetic gene clusters underscores biosynthetic potential of Myxococcota including descriptions for ten novel species: Archangium lansinium sp. nov., Myxococcus landrumus sp. nov., Nannocystis bai.</title>
        <authorList>
            <person name="Ahearne A."/>
            <person name="Stevens C."/>
            <person name="Dowd S."/>
        </authorList>
    </citation>
    <scope>NUCLEOTIDE SEQUENCE [LARGE SCALE GENOMIC DNA]</scope>
    <source>
        <strain evidence="2 3">WIWO2</strain>
    </source>
</reference>
<dbReference type="RefSeq" id="WP_272096765.1">
    <property type="nucleotide sequence ID" value="NZ_JAQNDK010000002.1"/>
</dbReference>
<proteinExistence type="predicted"/>
<sequence>MGAPPIGAPPIDAPSVDPEALLVALVLAPSTFSRNRFFSLYADPEARRVRRRAALLRSIVRQLVAGADRAGLAPAASGGALLTYDVPSLGLKRTAALDALELAVLRIAVARGAVPRAEQPAGGDAAPSSATGAALPHDLLPEPADSSRIERVLARLLPEGKHGGALESPGEGAPGESDPGTRALPRDRALRDSQAPWE</sequence>
<evidence type="ECO:0000256" key="1">
    <source>
        <dbReference type="SAM" id="MobiDB-lite"/>
    </source>
</evidence>
<feature type="region of interest" description="Disordered" evidence="1">
    <location>
        <begin position="158"/>
        <end position="198"/>
    </location>
</feature>
<comment type="caution">
    <text evidence="2">The sequence shown here is derived from an EMBL/GenBank/DDBJ whole genome shotgun (WGS) entry which is preliminary data.</text>
</comment>
<dbReference type="EMBL" id="JAQNDK010000002">
    <property type="protein sequence ID" value="MDC0679765.1"/>
    <property type="molecule type" value="Genomic_DNA"/>
</dbReference>
<organism evidence="2 3">
    <name type="scientific">Sorangium atrum</name>
    <dbReference type="NCBI Taxonomy" id="2995308"/>
    <lineage>
        <taxon>Bacteria</taxon>
        <taxon>Pseudomonadati</taxon>
        <taxon>Myxococcota</taxon>
        <taxon>Polyangia</taxon>
        <taxon>Polyangiales</taxon>
        <taxon>Polyangiaceae</taxon>
        <taxon>Sorangium</taxon>
    </lineage>
</organism>
<evidence type="ECO:0000313" key="2">
    <source>
        <dbReference type="EMBL" id="MDC0679765.1"/>
    </source>
</evidence>
<protein>
    <submittedName>
        <fullName evidence="2">Uncharacterized protein</fullName>
    </submittedName>
</protein>